<sequence>MRKSECLLSFVFLCLKKIKGYVSMYALKLLFEQYELTVVNGPLAECRGLFKSSMGLSRAHIIREKKNSVLELDDIRSQWRIDNRSFDISSENLDRNEDIFHTVIREFQDKYYFMTLSQKGKFLYNRSFRLQMLHFHELWSQRFILIKGDLYVQTKGRKIIQRSVTILHLRL</sequence>
<reference evidence="1 2" key="1">
    <citation type="submission" date="2024-11" db="EMBL/GenBank/DDBJ databases">
        <title>A near-complete genome assembly of Cinchona calisaya.</title>
        <authorList>
            <person name="Lian D.C."/>
            <person name="Zhao X.W."/>
            <person name="Wei L."/>
        </authorList>
    </citation>
    <scope>NUCLEOTIDE SEQUENCE [LARGE SCALE GENOMIC DNA]</scope>
    <source>
        <tissue evidence="1">Nenye</tissue>
    </source>
</reference>
<proteinExistence type="predicted"/>
<protein>
    <submittedName>
        <fullName evidence="1">Uncharacterized protein</fullName>
    </submittedName>
</protein>
<keyword evidence="2" id="KW-1185">Reference proteome</keyword>
<gene>
    <name evidence="1" type="ORF">ACH5RR_010992</name>
</gene>
<evidence type="ECO:0000313" key="2">
    <source>
        <dbReference type="Proteomes" id="UP001630127"/>
    </source>
</evidence>
<dbReference type="AlphaFoldDB" id="A0ABD3A3M5"/>
<comment type="caution">
    <text evidence="1">The sequence shown here is derived from an EMBL/GenBank/DDBJ whole genome shotgun (WGS) entry which is preliminary data.</text>
</comment>
<accession>A0ABD3A3M5</accession>
<organism evidence="1 2">
    <name type="scientific">Cinchona calisaya</name>
    <dbReference type="NCBI Taxonomy" id="153742"/>
    <lineage>
        <taxon>Eukaryota</taxon>
        <taxon>Viridiplantae</taxon>
        <taxon>Streptophyta</taxon>
        <taxon>Embryophyta</taxon>
        <taxon>Tracheophyta</taxon>
        <taxon>Spermatophyta</taxon>
        <taxon>Magnoliopsida</taxon>
        <taxon>eudicotyledons</taxon>
        <taxon>Gunneridae</taxon>
        <taxon>Pentapetalae</taxon>
        <taxon>asterids</taxon>
        <taxon>lamiids</taxon>
        <taxon>Gentianales</taxon>
        <taxon>Rubiaceae</taxon>
        <taxon>Cinchonoideae</taxon>
        <taxon>Cinchoneae</taxon>
        <taxon>Cinchona</taxon>
    </lineage>
</organism>
<name>A0ABD3A3M5_9GENT</name>
<dbReference type="EMBL" id="JBJUIK010000005">
    <property type="protein sequence ID" value="KAL3526336.1"/>
    <property type="molecule type" value="Genomic_DNA"/>
</dbReference>
<dbReference type="Proteomes" id="UP001630127">
    <property type="component" value="Unassembled WGS sequence"/>
</dbReference>
<evidence type="ECO:0000313" key="1">
    <source>
        <dbReference type="EMBL" id="KAL3526336.1"/>
    </source>
</evidence>